<dbReference type="InterPro" id="IPR043128">
    <property type="entry name" value="Rev_trsase/Diguanyl_cyclase"/>
</dbReference>
<evidence type="ECO:0000313" key="5">
    <source>
        <dbReference type="Proteomes" id="UP000176648"/>
    </source>
</evidence>
<sequence>MSENFPKQPEEKTAEPEEEQQTGDPGEVERLEVMLEELERRNDTLIQENRENKLEIEYLKRELEKQKKLATKDPATGLNNRRGLIELFEKIVPAIEGEQEERRREGDRRRKPISTLILDIDNFKSINDSHGHNVGDLVLRRFAQFLEKDIGLRKSDLVGRWGGEEFVIVFTGAEAQKIINKFYVRDESNAKMSKFKEFTFPSGIAGHEFTVTISGGVADWEPGESLEAVVGRADQALYEAKRTGKDRILNYNEIKKNKEE</sequence>
<feature type="coiled-coil region" evidence="1">
    <location>
        <begin position="28"/>
        <end position="69"/>
    </location>
</feature>
<dbReference type="EMBL" id="MHKU01000040">
    <property type="protein sequence ID" value="OGY96224.1"/>
    <property type="molecule type" value="Genomic_DNA"/>
</dbReference>
<proteinExistence type="predicted"/>
<evidence type="ECO:0000313" key="4">
    <source>
        <dbReference type="EMBL" id="OGY96224.1"/>
    </source>
</evidence>
<dbReference type="STRING" id="1798644.A2122_01770"/>
<dbReference type="PANTHER" id="PTHR45138">
    <property type="entry name" value="REGULATORY COMPONENTS OF SENSORY TRANSDUCTION SYSTEM"/>
    <property type="match status" value="1"/>
</dbReference>
<dbReference type="SUPFAM" id="SSF55073">
    <property type="entry name" value="Nucleotide cyclase"/>
    <property type="match status" value="1"/>
</dbReference>
<comment type="caution">
    <text evidence="4">The sequence shown here is derived from an EMBL/GenBank/DDBJ whole genome shotgun (WGS) entry which is preliminary data.</text>
</comment>
<dbReference type="Proteomes" id="UP000176648">
    <property type="component" value="Unassembled WGS sequence"/>
</dbReference>
<dbReference type="InterPro" id="IPR029787">
    <property type="entry name" value="Nucleotide_cyclase"/>
</dbReference>
<protein>
    <recommendedName>
        <fullName evidence="3">GGDEF domain-containing protein</fullName>
    </recommendedName>
</protein>
<dbReference type="PROSITE" id="PS50887">
    <property type="entry name" value="GGDEF"/>
    <property type="match status" value="1"/>
</dbReference>
<evidence type="ECO:0000259" key="3">
    <source>
        <dbReference type="PROSITE" id="PS50887"/>
    </source>
</evidence>
<evidence type="ECO:0000256" key="2">
    <source>
        <dbReference type="SAM" id="MobiDB-lite"/>
    </source>
</evidence>
<feature type="domain" description="GGDEF" evidence="3">
    <location>
        <begin position="111"/>
        <end position="253"/>
    </location>
</feature>
<dbReference type="InterPro" id="IPR000160">
    <property type="entry name" value="GGDEF_dom"/>
</dbReference>
<dbReference type="NCBIfam" id="TIGR00254">
    <property type="entry name" value="GGDEF"/>
    <property type="match status" value="1"/>
</dbReference>
<dbReference type="PANTHER" id="PTHR45138:SF9">
    <property type="entry name" value="DIGUANYLATE CYCLASE DGCM-RELATED"/>
    <property type="match status" value="1"/>
</dbReference>
<feature type="region of interest" description="Disordered" evidence="2">
    <location>
        <begin position="1"/>
        <end position="28"/>
    </location>
</feature>
<keyword evidence="1" id="KW-0175">Coiled coil</keyword>
<evidence type="ECO:0000256" key="1">
    <source>
        <dbReference type="SAM" id="Coils"/>
    </source>
</evidence>
<accession>A0A1G2C4A7</accession>
<name>A0A1G2C4A7_9BACT</name>
<dbReference type="AlphaFoldDB" id="A0A1G2C4A7"/>
<organism evidence="4 5">
    <name type="scientific">Candidatus Liptonbacteria bacterium GWB1_49_6</name>
    <dbReference type="NCBI Taxonomy" id="1798644"/>
    <lineage>
        <taxon>Bacteria</taxon>
        <taxon>Candidatus Liptoniibacteriota</taxon>
    </lineage>
</organism>
<dbReference type="GO" id="GO:0052621">
    <property type="term" value="F:diguanylate cyclase activity"/>
    <property type="evidence" value="ECO:0007669"/>
    <property type="project" value="TreeGrafter"/>
</dbReference>
<dbReference type="SMART" id="SM00267">
    <property type="entry name" value="GGDEF"/>
    <property type="match status" value="1"/>
</dbReference>
<dbReference type="Gene3D" id="3.30.70.270">
    <property type="match status" value="1"/>
</dbReference>
<gene>
    <name evidence="4" type="ORF">A2122_01770</name>
</gene>
<dbReference type="Pfam" id="PF00990">
    <property type="entry name" value="GGDEF"/>
    <property type="match status" value="1"/>
</dbReference>
<reference evidence="4 5" key="1">
    <citation type="journal article" date="2016" name="Nat. Commun.">
        <title>Thousands of microbial genomes shed light on interconnected biogeochemical processes in an aquifer system.</title>
        <authorList>
            <person name="Anantharaman K."/>
            <person name="Brown C.T."/>
            <person name="Hug L.A."/>
            <person name="Sharon I."/>
            <person name="Castelle C.J."/>
            <person name="Probst A.J."/>
            <person name="Thomas B.C."/>
            <person name="Singh A."/>
            <person name="Wilkins M.J."/>
            <person name="Karaoz U."/>
            <person name="Brodie E.L."/>
            <person name="Williams K.H."/>
            <person name="Hubbard S.S."/>
            <person name="Banfield J.F."/>
        </authorList>
    </citation>
    <scope>NUCLEOTIDE SEQUENCE [LARGE SCALE GENOMIC DNA]</scope>
</reference>
<dbReference type="InterPro" id="IPR050469">
    <property type="entry name" value="Diguanylate_Cyclase"/>
</dbReference>
<dbReference type="CDD" id="cd01949">
    <property type="entry name" value="GGDEF"/>
    <property type="match status" value="1"/>
</dbReference>